<accession>A0AA35J5H0</accession>
<keyword evidence="1" id="KW-0175">Coiled coil</keyword>
<dbReference type="Proteomes" id="UP001162087">
    <property type="component" value="Chromosome 14"/>
</dbReference>
<organism evidence="2 3">
    <name type="scientific">Saccharomyces kudriavzevii (strain ATCC MYA-4449 / AS 2.2408 / CBS 8840 / NBRC 1802 / NCYC 2889)</name>
    <name type="common">Yeast</name>
    <dbReference type="NCBI Taxonomy" id="226230"/>
    <lineage>
        <taxon>Eukaryota</taxon>
        <taxon>Fungi</taxon>
        <taxon>Dikarya</taxon>
        <taxon>Ascomycota</taxon>
        <taxon>Saccharomycotina</taxon>
        <taxon>Saccharomycetes</taxon>
        <taxon>Saccharomycetales</taxon>
        <taxon>Saccharomycetaceae</taxon>
        <taxon>Saccharomyces</taxon>
    </lineage>
</organism>
<evidence type="ECO:0000313" key="2">
    <source>
        <dbReference type="EMBL" id="CAI4049344.1"/>
    </source>
</evidence>
<evidence type="ECO:0000256" key="1">
    <source>
        <dbReference type="SAM" id="Coils"/>
    </source>
</evidence>
<name>A0AA35J5H0_SACK1</name>
<dbReference type="EMBL" id="OX365909">
    <property type="protein sequence ID" value="CAI4049344.1"/>
    <property type="molecule type" value="Genomic_DNA"/>
</dbReference>
<evidence type="ECO:0000313" key="3">
    <source>
        <dbReference type="Proteomes" id="UP001162087"/>
    </source>
</evidence>
<reference evidence="2" key="1">
    <citation type="submission" date="2022-10" db="EMBL/GenBank/DDBJ databases">
        <authorList>
            <person name="Byrne P K."/>
        </authorList>
    </citation>
    <scope>NUCLEOTIDE SEQUENCE</scope>
    <source>
        <strain evidence="2">IFO1802</strain>
    </source>
</reference>
<gene>
    <name evidence="2" type="primary">SKDI14G0500</name>
    <name evidence="2" type="ORF">SKDI_14G0500</name>
</gene>
<keyword evidence="3" id="KW-1185">Reference proteome</keyword>
<feature type="coiled-coil region" evidence="1">
    <location>
        <begin position="78"/>
        <end position="112"/>
    </location>
</feature>
<dbReference type="RefSeq" id="XP_056084534.1">
    <property type="nucleotide sequence ID" value="XM_056230635.1"/>
</dbReference>
<protein>
    <submittedName>
        <fullName evidence="2">Uncharacterized protein</fullName>
    </submittedName>
</protein>
<sequence length="601" mass="70322">MTIPMTDETRYVIDDNMPAQVQSKVKTIDTVLSTQSSLKELSIEDDQMQEDLKNLTKFKRVLNLLKQEEEKFSKTNGVRTLAKQVLEIRETIEKVEEKIQKLINRIKTKKAEKITGILHAQVDGTGTHNLFDKLSNIGNVPIFSNNFQQYIKKYEFDDVFDKDNRNTDPRENEILCEIIKEGRTESLDVAKYSKEAIVGTLHESSINPVKQRLYDHKIDQNMRYEKFLISTVIETVRNATKEFKKLSIDTSIENKQRNQALIDLETYEIFLNKLTTKKNKITNEAKQDDDISNLDQLMELDEKIEKTSNIILRLQKSLESIDSYKDVKRLHERNDSTGKYYLFDTLTSKNRKFYPKDWVFKHKMTKIGNIPVFLNNFQQFIEKYQFDNIFDPQIQNIDPRENEILCEVIKEGFNESPAIMNINTGDIFRIIRDLKKKYASLFGRDIRQKAWEKVLVDTTCKDTDLLMNELQKLVLMEKWTLSQCCQNCPNLTHILKEAILGTLHESLRNPVKQRLHIYSIDENERIEEILINIVIETVMDLSSTDSNYSERNCKYCKSELHSSVNCRKKLNKNLGLPRPATQKVNIRKVQPKKNTLKLAQN</sequence>
<proteinExistence type="predicted"/>
<dbReference type="GeneID" id="80926539"/>
<dbReference type="AlphaFoldDB" id="A0AA35J5H0"/>